<evidence type="ECO:0000313" key="8">
    <source>
        <dbReference type="Proteomes" id="UP000886469"/>
    </source>
</evidence>
<keyword evidence="4" id="KW-0449">Lipoprotein</keyword>
<evidence type="ECO:0000259" key="6">
    <source>
        <dbReference type="PROSITE" id="PS51724"/>
    </source>
</evidence>
<dbReference type="InterPro" id="IPR012997">
    <property type="entry name" value="RplA"/>
</dbReference>
<evidence type="ECO:0000256" key="2">
    <source>
        <dbReference type="ARBA" id="ARBA00023239"/>
    </source>
</evidence>
<feature type="domain" description="SPOR" evidence="6">
    <location>
        <begin position="280"/>
        <end position="359"/>
    </location>
</feature>
<comment type="subcellular location">
    <subcellularLocation>
        <location evidence="4">Cell membrane</location>
        <topology evidence="4">Lipid-anchor</topology>
    </subcellularLocation>
</comment>
<dbReference type="Pfam" id="PF05036">
    <property type="entry name" value="SPOR"/>
    <property type="match status" value="1"/>
</dbReference>
<name>A0ABX1T4L8_9PROT</name>
<dbReference type="Gene3D" id="2.40.40.10">
    <property type="entry name" value="RlpA-like domain"/>
    <property type="match status" value="1"/>
</dbReference>
<keyword evidence="1" id="KW-0732">Signal</keyword>
<dbReference type="EMBL" id="SPMX01000005">
    <property type="protein sequence ID" value="NMQ04064.1"/>
    <property type="molecule type" value="Genomic_DNA"/>
</dbReference>
<dbReference type="InterPro" id="IPR036680">
    <property type="entry name" value="SPOR-like_sf"/>
</dbReference>
<evidence type="ECO:0000313" key="7">
    <source>
        <dbReference type="EMBL" id="NMQ04064.1"/>
    </source>
</evidence>
<dbReference type="Pfam" id="PF03330">
    <property type="entry name" value="DPBB_1"/>
    <property type="match status" value="1"/>
</dbReference>
<keyword evidence="8" id="KW-1185">Reference proteome</keyword>
<keyword evidence="4" id="KW-0472">Membrane</keyword>
<dbReference type="PROSITE" id="PS51724">
    <property type="entry name" value="SPOR"/>
    <property type="match status" value="1"/>
</dbReference>
<proteinExistence type="inferred from homology"/>
<protein>
    <recommendedName>
        <fullName evidence="4">Endolytic peptidoglycan transglycosylase RlpA</fullName>
        <ecNumber evidence="4">4.2.2.-</ecNumber>
    </recommendedName>
</protein>
<dbReference type="InterPro" id="IPR007730">
    <property type="entry name" value="SPOR-like_dom"/>
</dbReference>
<dbReference type="HAMAP" id="MF_02071">
    <property type="entry name" value="RlpA"/>
    <property type="match status" value="1"/>
</dbReference>
<dbReference type="NCBIfam" id="TIGR00413">
    <property type="entry name" value="rlpA"/>
    <property type="match status" value="1"/>
</dbReference>
<organism evidence="7 8">
    <name type="scientific">Candidatus Accumulibacter contiguus</name>
    <dbReference type="NCBI Taxonomy" id="2954381"/>
    <lineage>
        <taxon>Bacteria</taxon>
        <taxon>Pseudomonadati</taxon>
        <taxon>Pseudomonadota</taxon>
        <taxon>Betaproteobacteria</taxon>
        <taxon>Candidatus Accumulibacter</taxon>
    </lineage>
</organism>
<comment type="caution">
    <text evidence="7">The sequence shown here is derived from an EMBL/GenBank/DDBJ whole genome shotgun (WGS) entry which is preliminary data.</text>
</comment>
<sequence>MRRAECGLAGLAGLARQLPYTAALCLLPLLLAACGSQPSRPAEAGARTAEPAKAPAKMVRKANVLQKRGGAYYKDDGPGDEFPDNLDEIPDAQPRLEPLHRFANRPYVVLGKAYEPHASLRPHQERGVASWYGKKFHGQPTSIGEPYDMFSMTAAHPTLAIPSYARVTNVSNGKSVVVRVTDRGPFHADRVIDLSYAAAYRLGYVDNGSTLVEVESILPAGATTMSYAQVMPAPARPSRVVPGPAERDEIELLAARLGPDKAAAPSLLVDVTPAASATASVGLRGVFLQLGAFASAENAESLRAHLLRELDWLNEGIQINAGGGMHRVHLGPYISRVDAEKIAERIRLALGYKPTFVAR</sequence>
<dbReference type="InterPro" id="IPR034718">
    <property type="entry name" value="RlpA"/>
</dbReference>
<dbReference type="RefSeq" id="WP_169069117.1">
    <property type="nucleotide sequence ID" value="NZ_JAZKUC010000001.1"/>
</dbReference>
<evidence type="ECO:0000256" key="4">
    <source>
        <dbReference type="HAMAP-Rule" id="MF_02071"/>
    </source>
</evidence>
<evidence type="ECO:0000256" key="5">
    <source>
        <dbReference type="RuleBase" id="RU003495"/>
    </source>
</evidence>
<dbReference type="Gene3D" id="3.30.70.1070">
    <property type="entry name" value="Sporulation related repeat"/>
    <property type="match status" value="1"/>
</dbReference>
<keyword evidence="4" id="KW-0564">Palmitate</keyword>
<comment type="function">
    <text evidence="4">Lytic transglycosylase with a strong preference for naked glycan strands that lack stem peptides.</text>
</comment>
<dbReference type="PANTHER" id="PTHR34183:SF1">
    <property type="entry name" value="ENDOLYTIC PEPTIDOGLYCAN TRANSGLYCOSYLASE RLPA"/>
    <property type="match status" value="1"/>
</dbReference>
<evidence type="ECO:0000256" key="1">
    <source>
        <dbReference type="ARBA" id="ARBA00022729"/>
    </source>
</evidence>
<gene>
    <name evidence="4" type="primary">rlpA</name>
    <name evidence="7" type="ORF">E4Q08_01670</name>
</gene>
<dbReference type="CDD" id="cd22268">
    <property type="entry name" value="DPBB_RlpA-like"/>
    <property type="match status" value="1"/>
</dbReference>
<reference evidence="7" key="1">
    <citation type="submission" date="2019-03" db="EMBL/GenBank/DDBJ databases">
        <title>Metabolic reconstructions from genomes of highly enriched 'Candidatus Accumulibacter' and 'Candidatus Competibacter' bioreactor populations.</title>
        <authorList>
            <person name="Annavajhala M.K."/>
            <person name="Welles L."/>
            <person name="Abbas B."/>
            <person name="Sorokin D."/>
            <person name="Park H."/>
            <person name="Van Loosdrecht M."/>
            <person name="Chandran K."/>
        </authorList>
    </citation>
    <scope>NUCLEOTIDE SEQUENCE</scope>
    <source>
        <strain evidence="7">SBR_L</strain>
    </source>
</reference>
<comment type="similarity">
    <text evidence="4 5">Belongs to the RlpA family.</text>
</comment>
<dbReference type="InterPro" id="IPR036908">
    <property type="entry name" value="RlpA-like_sf"/>
</dbReference>
<keyword evidence="2 4" id="KW-0456">Lyase</keyword>
<dbReference type="SUPFAM" id="SSF50685">
    <property type="entry name" value="Barwin-like endoglucanases"/>
    <property type="match status" value="1"/>
</dbReference>
<dbReference type="Proteomes" id="UP000886469">
    <property type="component" value="Unassembled WGS sequence"/>
</dbReference>
<keyword evidence="4" id="KW-1003">Cell membrane</keyword>
<evidence type="ECO:0000256" key="3">
    <source>
        <dbReference type="ARBA" id="ARBA00023316"/>
    </source>
</evidence>
<keyword evidence="3 4" id="KW-0961">Cell wall biogenesis/degradation</keyword>
<dbReference type="PANTHER" id="PTHR34183">
    <property type="entry name" value="ENDOLYTIC PEPTIDOGLYCAN TRANSGLYCOSYLASE RLPA"/>
    <property type="match status" value="1"/>
</dbReference>
<accession>A0ABX1T4L8</accession>
<dbReference type="EC" id="4.2.2.-" evidence="4"/>
<dbReference type="PROSITE" id="PS51257">
    <property type="entry name" value="PROKAR_LIPOPROTEIN"/>
    <property type="match status" value="1"/>
</dbReference>
<dbReference type="SUPFAM" id="SSF110997">
    <property type="entry name" value="Sporulation related repeat"/>
    <property type="match status" value="1"/>
</dbReference>
<dbReference type="InterPro" id="IPR009009">
    <property type="entry name" value="RlpA-like_DPBB"/>
</dbReference>